<dbReference type="SMART" id="SM00100">
    <property type="entry name" value="cNMP"/>
    <property type="match status" value="1"/>
</dbReference>
<dbReference type="Gene3D" id="2.60.120.10">
    <property type="entry name" value="Jelly Rolls"/>
    <property type="match status" value="1"/>
</dbReference>
<dbReference type="SUPFAM" id="SSF51206">
    <property type="entry name" value="cAMP-binding domain-like"/>
    <property type="match status" value="1"/>
</dbReference>
<sequence>MLIQTKFRNSSARFADNDGILAFAQPSAVTLYEAGTTIYGQGDPTGQLYMVEFGTVRLCRVSADGRRQISAFYFAGEIFGLEADQQRHFYAESVDSAGIRVLRPSQGDKFNQSMFQVALKGLTRAQEHLMVLGRQNGTEKVAAFLLDVADRQGADRLVELSMQRCDIADYLGLSFETVSRILTKLKCAGTIRIPHVKQIELVDRGELEYLRG</sequence>
<dbReference type="Gene3D" id="1.10.10.10">
    <property type="entry name" value="Winged helix-like DNA-binding domain superfamily/Winged helix DNA-binding domain"/>
    <property type="match status" value="1"/>
</dbReference>
<dbReference type="PRINTS" id="PR00034">
    <property type="entry name" value="HTHCRP"/>
</dbReference>
<feature type="domain" description="Cyclic nucleotide-binding" evidence="4">
    <location>
        <begin position="32"/>
        <end position="80"/>
    </location>
</feature>
<keyword evidence="3" id="KW-0804">Transcription</keyword>
<evidence type="ECO:0000313" key="6">
    <source>
        <dbReference type="EMBL" id="QQR36208.1"/>
    </source>
</evidence>
<dbReference type="InterPro" id="IPR014710">
    <property type="entry name" value="RmlC-like_jellyroll"/>
</dbReference>
<dbReference type="InterPro" id="IPR018490">
    <property type="entry name" value="cNMP-bd_dom_sf"/>
</dbReference>
<dbReference type="PANTHER" id="PTHR24567">
    <property type="entry name" value="CRP FAMILY TRANSCRIPTIONAL REGULATORY PROTEIN"/>
    <property type="match status" value="1"/>
</dbReference>
<dbReference type="SMART" id="SM00419">
    <property type="entry name" value="HTH_CRP"/>
    <property type="match status" value="1"/>
</dbReference>
<dbReference type="EMBL" id="CP068047">
    <property type="protein sequence ID" value="QQR36208.1"/>
    <property type="molecule type" value="Genomic_DNA"/>
</dbReference>
<protein>
    <submittedName>
        <fullName evidence="6">Helix-turn-helix domain-containing protein</fullName>
    </submittedName>
</protein>
<proteinExistence type="predicted"/>
<dbReference type="Pfam" id="PF00027">
    <property type="entry name" value="cNMP_binding"/>
    <property type="match status" value="1"/>
</dbReference>
<feature type="domain" description="HTH crp-type" evidence="5">
    <location>
        <begin position="135"/>
        <end position="205"/>
    </location>
</feature>
<evidence type="ECO:0000256" key="2">
    <source>
        <dbReference type="ARBA" id="ARBA00023125"/>
    </source>
</evidence>
<keyword evidence="7" id="KW-1185">Reference proteome</keyword>
<keyword evidence="1" id="KW-0805">Transcription regulation</keyword>
<dbReference type="Pfam" id="PF13545">
    <property type="entry name" value="HTH_Crp_2"/>
    <property type="match status" value="1"/>
</dbReference>
<dbReference type="PROSITE" id="PS51063">
    <property type="entry name" value="HTH_CRP_2"/>
    <property type="match status" value="1"/>
</dbReference>
<accession>A0ABX7BXI0</accession>
<dbReference type="RefSeq" id="WP_201657333.1">
    <property type="nucleotide sequence ID" value="NZ_CP068047.1"/>
</dbReference>
<evidence type="ECO:0000313" key="7">
    <source>
        <dbReference type="Proteomes" id="UP000595460"/>
    </source>
</evidence>
<dbReference type="Proteomes" id="UP000595460">
    <property type="component" value="Chromosome"/>
</dbReference>
<evidence type="ECO:0000259" key="5">
    <source>
        <dbReference type="PROSITE" id="PS51063"/>
    </source>
</evidence>
<evidence type="ECO:0000259" key="4">
    <source>
        <dbReference type="PROSITE" id="PS50042"/>
    </source>
</evidence>
<dbReference type="PANTHER" id="PTHR24567:SF75">
    <property type="entry name" value="FUMARATE AND NITRATE REDUCTION REGULATORY PROTEIN"/>
    <property type="match status" value="1"/>
</dbReference>
<dbReference type="CDD" id="cd00092">
    <property type="entry name" value="HTH_CRP"/>
    <property type="match status" value="1"/>
</dbReference>
<dbReference type="InterPro" id="IPR036390">
    <property type="entry name" value="WH_DNA-bd_sf"/>
</dbReference>
<dbReference type="SUPFAM" id="SSF46785">
    <property type="entry name" value="Winged helix' DNA-binding domain"/>
    <property type="match status" value="1"/>
</dbReference>
<dbReference type="InterPro" id="IPR000595">
    <property type="entry name" value="cNMP-bd_dom"/>
</dbReference>
<name>A0ABX7BXI0_9HYPH</name>
<organism evidence="6 7">
    <name type="scientific">Devosia oryziradicis</name>
    <dbReference type="NCBI Taxonomy" id="2801335"/>
    <lineage>
        <taxon>Bacteria</taxon>
        <taxon>Pseudomonadati</taxon>
        <taxon>Pseudomonadota</taxon>
        <taxon>Alphaproteobacteria</taxon>
        <taxon>Hyphomicrobiales</taxon>
        <taxon>Devosiaceae</taxon>
        <taxon>Devosia</taxon>
    </lineage>
</organism>
<evidence type="ECO:0000256" key="3">
    <source>
        <dbReference type="ARBA" id="ARBA00023163"/>
    </source>
</evidence>
<reference evidence="6 7" key="1">
    <citation type="submission" date="2021-01" db="EMBL/GenBank/DDBJ databases">
        <title>Genome seq and assembly of Devosia sp. G19.</title>
        <authorList>
            <person name="Chhetri G."/>
        </authorList>
    </citation>
    <scope>NUCLEOTIDE SEQUENCE [LARGE SCALE GENOMIC DNA]</scope>
    <source>
        <strain evidence="6 7">G19</strain>
    </source>
</reference>
<keyword evidence="2" id="KW-0238">DNA-binding</keyword>
<dbReference type="CDD" id="cd00038">
    <property type="entry name" value="CAP_ED"/>
    <property type="match status" value="1"/>
</dbReference>
<dbReference type="PROSITE" id="PS50042">
    <property type="entry name" value="CNMP_BINDING_3"/>
    <property type="match status" value="1"/>
</dbReference>
<dbReference type="InterPro" id="IPR050397">
    <property type="entry name" value="Env_Response_Regulators"/>
</dbReference>
<gene>
    <name evidence="6" type="ORF">JI749_00760</name>
</gene>
<evidence type="ECO:0000256" key="1">
    <source>
        <dbReference type="ARBA" id="ARBA00023015"/>
    </source>
</evidence>
<dbReference type="InterPro" id="IPR036388">
    <property type="entry name" value="WH-like_DNA-bd_sf"/>
</dbReference>
<dbReference type="InterPro" id="IPR012318">
    <property type="entry name" value="HTH_CRP"/>
</dbReference>